<proteinExistence type="predicted"/>
<sequence length="84" mass="9138">MELAFILVYAAILGLVAPFLGIDVKRIGSLVPGAISLVFGAVVWAILTWVGFKYDEAWIWLIVMLGMPAAMVFGVRRISAKRSA</sequence>
<reference evidence="2" key="1">
    <citation type="submission" date="2020-05" db="EMBL/GenBank/DDBJ databases">
        <authorList>
            <person name="Chiriac C."/>
            <person name="Salcher M."/>
            <person name="Ghai R."/>
            <person name="Kavagutti S V."/>
        </authorList>
    </citation>
    <scope>NUCLEOTIDE SEQUENCE</scope>
</reference>
<keyword evidence="1" id="KW-0812">Transmembrane</keyword>
<feature type="transmembrane region" description="Helical" evidence="1">
    <location>
        <begin position="58"/>
        <end position="75"/>
    </location>
</feature>
<protein>
    <submittedName>
        <fullName evidence="2">Unannotated protein</fullName>
    </submittedName>
</protein>
<accession>A0A6J6JI26</accession>
<feature type="transmembrane region" description="Helical" evidence="1">
    <location>
        <begin position="34"/>
        <end position="52"/>
    </location>
</feature>
<dbReference type="EMBL" id="CAEZVN010000078">
    <property type="protein sequence ID" value="CAB4635569.1"/>
    <property type="molecule type" value="Genomic_DNA"/>
</dbReference>
<gene>
    <name evidence="2" type="ORF">UFOPK2001_00817</name>
</gene>
<evidence type="ECO:0000313" key="2">
    <source>
        <dbReference type="EMBL" id="CAB4635569.1"/>
    </source>
</evidence>
<name>A0A6J6JI26_9ZZZZ</name>
<feature type="transmembrane region" description="Helical" evidence="1">
    <location>
        <begin position="6"/>
        <end position="22"/>
    </location>
</feature>
<keyword evidence="1" id="KW-1133">Transmembrane helix</keyword>
<dbReference type="AlphaFoldDB" id="A0A6J6JI26"/>
<evidence type="ECO:0000256" key="1">
    <source>
        <dbReference type="SAM" id="Phobius"/>
    </source>
</evidence>
<organism evidence="2">
    <name type="scientific">freshwater metagenome</name>
    <dbReference type="NCBI Taxonomy" id="449393"/>
    <lineage>
        <taxon>unclassified sequences</taxon>
        <taxon>metagenomes</taxon>
        <taxon>ecological metagenomes</taxon>
    </lineage>
</organism>
<keyword evidence="1" id="KW-0472">Membrane</keyword>